<dbReference type="Pfam" id="PF00501">
    <property type="entry name" value="AMP-binding"/>
    <property type="match status" value="1"/>
</dbReference>
<dbReference type="Gene3D" id="3.30.300.30">
    <property type="match status" value="1"/>
</dbReference>
<dbReference type="SUPFAM" id="SSF56801">
    <property type="entry name" value="Acetyl-CoA synthetase-like"/>
    <property type="match status" value="1"/>
</dbReference>
<dbReference type="InterPro" id="IPR025110">
    <property type="entry name" value="AMP-bd_C"/>
</dbReference>
<dbReference type="GO" id="GO:0016878">
    <property type="term" value="F:acid-thiol ligase activity"/>
    <property type="evidence" value="ECO:0007669"/>
    <property type="project" value="UniProtKB-ARBA"/>
</dbReference>
<dbReference type="FunFam" id="3.30.300.30:FF:000008">
    <property type="entry name" value="2,3-dihydroxybenzoate-AMP ligase"/>
    <property type="match status" value="1"/>
</dbReference>
<evidence type="ECO:0000313" key="5">
    <source>
        <dbReference type="EMBL" id="TDT16162.1"/>
    </source>
</evidence>
<dbReference type="AlphaFoldDB" id="A0A4R7HY69"/>
<accession>A0A4R7HY69</accession>
<protein>
    <submittedName>
        <fullName evidence="5">Long-chain acyl-CoA synthetase</fullName>
    </submittedName>
</protein>
<dbReference type="PANTHER" id="PTHR43767">
    <property type="entry name" value="LONG-CHAIN-FATTY-ACID--COA LIGASE"/>
    <property type="match status" value="1"/>
</dbReference>
<keyword evidence="2" id="KW-0436">Ligase</keyword>
<dbReference type="InterPro" id="IPR045851">
    <property type="entry name" value="AMP-bd_C_sf"/>
</dbReference>
<evidence type="ECO:0000256" key="1">
    <source>
        <dbReference type="ARBA" id="ARBA00006432"/>
    </source>
</evidence>
<name>A0A4R7HY69_9ACTN</name>
<dbReference type="InterPro" id="IPR042099">
    <property type="entry name" value="ANL_N_sf"/>
</dbReference>
<feature type="domain" description="AMP-binding enzyme C-terminal" evidence="4">
    <location>
        <begin position="427"/>
        <end position="503"/>
    </location>
</feature>
<proteinExistence type="inferred from homology"/>
<evidence type="ECO:0000256" key="2">
    <source>
        <dbReference type="ARBA" id="ARBA00022598"/>
    </source>
</evidence>
<dbReference type="Pfam" id="PF13193">
    <property type="entry name" value="AMP-binding_C"/>
    <property type="match status" value="1"/>
</dbReference>
<dbReference type="InterPro" id="IPR000873">
    <property type="entry name" value="AMP-dep_synth/lig_dom"/>
</dbReference>
<dbReference type="InterPro" id="IPR020845">
    <property type="entry name" value="AMP-binding_CS"/>
</dbReference>
<dbReference type="PROSITE" id="PS00455">
    <property type="entry name" value="AMP_BINDING"/>
    <property type="match status" value="1"/>
</dbReference>
<dbReference type="Gene3D" id="3.40.50.12780">
    <property type="entry name" value="N-terminal domain of ligase-like"/>
    <property type="match status" value="1"/>
</dbReference>
<dbReference type="EMBL" id="SOAU01000001">
    <property type="protein sequence ID" value="TDT16162.1"/>
    <property type="molecule type" value="Genomic_DNA"/>
</dbReference>
<reference evidence="5 6" key="1">
    <citation type="submission" date="2019-03" db="EMBL/GenBank/DDBJ databases">
        <title>Sequencing the genomes of 1000 actinobacteria strains.</title>
        <authorList>
            <person name="Klenk H.-P."/>
        </authorList>
    </citation>
    <scope>NUCLEOTIDE SEQUENCE [LARGE SCALE GENOMIC DNA]</scope>
    <source>
        <strain evidence="5 6">DSM 18936</strain>
    </source>
</reference>
<dbReference type="InterPro" id="IPR050237">
    <property type="entry name" value="ATP-dep_AMP-bd_enzyme"/>
</dbReference>
<comment type="caution">
    <text evidence="5">The sequence shown here is derived from an EMBL/GenBank/DDBJ whole genome shotgun (WGS) entry which is preliminary data.</text>
</comment>
<evidence type="ECO:0000259" key="3">
    <source>
        <dbReference type="Pfam" id="PF00501"/>
    </source>
</evidence>
<dbReference type="PANTHER" id="PTHR43767:SF1">
    <property type="entry name" value="NONRIBOSOMAL PEPTIDE SYNTHASE PES1 (EUROFUNG)-RELATED"/>
    <property type="match status" value="1"/>
</dbReference>
<evidence type="ECO:0000313" key="6">
    <source>
        <dbReference type="Proteomes" id="UP000294558"/>
    </source>
</evidence>
<sequence length="522" mass="56607">MVARRVVPAPEPRDNRRVQTFVHTIRRALALTPDHEALVCGDVRLDYTEFAGRLRRLHGLLADLGTAPGDRVAIVAFNSIAFTELYCAVPMSGRVQVPLNFRWAAPELAYALEDSGAKVLFCDRDPGPLADLVDTVVRIDTGEYEDRLASADEVEFDAAAVAEDDLAGLFYTGGTTGVSKGVMLTHRNLIANAWNTQFVQPMTSADRYLVMAPMFHAAGSISLLQSILVGACQVLLPAFSPGEMLDLVERERITQTLGVPTMVAATVEEQMQRPRDVSSLVGYAHGGSPIALEVVRRGMQAFPDADFIHLYGATETSPLLTGLADEAALIDHDRARSAGQPVLGCEIVIRDGAGNPLPAGEIGEVTAAGANIMVGYWNKPEQTEAALRDGFYWTGDVGRLDEHGYLFLLDRSKDMIISGGENIYCTEVEDAIYTHPAVLEATVFGIPDEQWGEAVHAVVVLRENESAGEADIIAHCREAIAAYKVPRSVSFQSEPLPKSGPGKVLKRELRAPFWAGRDTQIV</sequence>
<dbReference type="Proteomes" id="UP000294558">
    <property type="component" value="Unassembled WGS sequence"/>
</dbReference>
<keyword evidence="6" id="KW-1185">Reference proteome</keyword>
<organism evidence="5 6">
    <name type="scientific">Ilumatobacter fluminis</name>
    <dbReference type="NCBI Taxonomy" id="467091"/>
    <lineage>
        <taxon>Bacteria</taxon>
        <taxon>Bacillati</taxon>
        <taxon>Actinomycetota</taxon>
        <taxon>Acidimicrobiia</taxon>
        <taxon>Acidimicrobiales</taxon>
        <taxon>Ilumatobacteraceae</taxon>
        <taxon>Ilumatobacter</taxon>
    </lineage>
</organism>
<comment type="similarity">
    <text evidence="1">Belongs to the ATP-dependent AMP-binding enzyme family.</text>
</comment>
<gene>
    <name evidence="5" type="ORF">BDK89_1744</name>
</gene>
<evidence type="ECO:0000259" key="4">
    <source>
        <dbReference type="Pfam" id="PF13193"/>
    </source>
</evidence>
<dbReference type="OrthoDB" id="9803968at2"/>
<feature type="domain" description="AMP-dependent synthetase/ligase" evidence="3">
    <location>
        <begin position="26"/>
        <end position="377"/>
    </location>
</feature>